<sequence length="98" mass="10311">MSDPVGLATTTETDLVISTYHATPCGPATYHPFALQTGYVAAGDVVSRTTLSGAQEVEPRFHLTGVDVRTSPGRRVVAALTEVSSMLPGSRPGQRSRP</sequence>
<proteinExistence type="predicted"/>
<accession>A0ABP6KQR7</accession>
<comment type="caution">
    <text evidence="1">The sequence shown here is derived from an EMBL/GenBank/DDBJ whole genome shotgun (WGS) entry which is preliminary data.</text>
</comment>
<dbReference type="EMBL" id="BAAAWD010000013">
    <property type="protein sequence ID" value="GAA3016897.1"/>
    <property type="molecule type" value="Genomic_DNA"/>
</dbReference>
<keyword evidence="2" id="KW-1185">Reference proteome</keyword>
<protein>
    <submittedName>
        <fullName evidence="1">Uncharacterized protein</fullName>
    </submittedName>
</protein>
<dbReference type="Proteomes" id="UP001499930">
    <property type="component" value="Unassembled WGS sequence"/>
</dbReference>
<gene>
    <name evidence="1" type="ORF">GCM10017559_45720</name>
</gene>
<organism evidence="1 2">
    <name type="scientific">Streptosporangium longisporum</name>
    <dbReference type="NCBI Taxonomy" id="46187"/>
    <lineage>
        <taxon>Bacteria</taxon>
        <taxon>Bacillati</taxon>
        <taxon>Actinomycetota</taxon>
        <taxon>Actinomycetes</taxon>
        <taxon>Streptosporangiales</taxon>
        <taxon>Streptosporangiaceae</taxon>
        <taxon>Streptosporangium</taxon>
    </lineage>
</organism>
<name>A0ABP6KQR7_9ACTN</name>
<evidence type="ECO:0000313" key="2">
    <source>
        <dbReference type="Proteomes" id="UP001499930"/>
    </source>
</evidence>
<reference evidence="2" key="1">
    <citation type="journal article" date="2019" name="Int. J. Syst. Evol. Microbiol.">
        <title>The Global Catalogue of Microorganisms (GCM) 10K type strain sequencing project: providing services to taxonomists for standard genome sequencing and annotation.</title>
        <authorList>
            <consortium name="The Broad Institute Genomics Platform"/>
            <consortium name="The Broad Institute Genome Sequencing Center for Infectious Disease"/>
            <person name="Wu L."/>
            <person name="Ma J."/>
        </authorList>
    </citation>
    <scope>NUCLEOTIDE SEQUENCE [LARGE SCALE GENOMIC DNA]</scope>
    <source>
        <strain evidence="2">JCM 3106</strain>
    </source>
</reference>
<dbReference type="RefSeq" id="WP_344898615.1">
    <property type="nucleotide sequence ID" value="NZ_BAAAWD010000013.1"/>
</dbReference>
<evidence type="ECO:0000313" key="1">
    <source>
        <dbReference type="EMBL" id="GAA3016897.1"/>
    </source>
</evidence>